<gene>
    <name evidence="8" type="ORF">MGAL_10B039476</name>
</gene>
<dbReference type="Proteomes" id="UP000596742">
    <property type="component" value="Unassembled WGS sequence"/>
</dbReference>
<dbReference type="PANTHER" id="PTHR23112:SF47">
    <property type="entry name" value="G-PROTEIN COUPLED RECEPTOR 157"/>
    <property type="match status" value="1"/>
</dbReference>
<evidence type="ECO:0000259" key="7">
    <source>
        <dbReference type="PROSITE" id="PS50261"/>
    </source>
</evidence>
<protein>
    <submittedName>
        <fullName evidence="8">G protein-coupled receptor 157</fullName>
    </submittedName>
</protein>
<keyword evidence="8" id="KW-0675">Receptor</keyword>
<evidence type="ECO:0000256" key="3">
    <source>
        <dbReference type="ARBA" id="ARBA00022989"/>
    </source>
</evidence>
<proteinExistence type="predicted"/>
<dbReference type="SUPFAM" id="SSF81321">
    <property type="entry name" value="Family A G protein-coupled receptor-like"/>
    <property type="match status" value="1"/>
</dbReference>
<feature type="transmembrane region" description="Helical" evidence="6">
    <location>
        <begin position="129"/>
        <end position="152"/>
    </location>
</feature>
<evidence type="ECO:0000313" key="8">
    <source>
        <dbReference type="EMBL" id="VDI17202.1"/>
    </source>
</evidence>
<dbReference type="GO" id="GO:0007189">
    <property type="term" value="P:adenylate cyclase-activating G protein-coupled receptor signaling pathway"/>
    <property type="evidence" value="ECO:0007669"/>
    <property type="project" value="TreeGrafter"/>
</dbReference>
<feature type="compositionally biased region" description="Polar residues" evidence="5">
    <location>
        <begin position="317"/>
        <end position="337"/>
    </location>
</feature>
<dbReference type="OrthoDB" id="6138721at2759"/>
<organism evidence="8 9">
    <name type="scientific">Mytilus galloprovincialis</name>
    <name type="common">Mediterranean mussel</name>
    <dbReference type="NCBI Taxonomy" id="29158"/>
    <lineage>
        <taxon>Eukaryota</taxon>
        <taxon>Metazoa</taxon>
        <taxon>Spiralia</taxon>
        <taxon>Lophotrochozoa</taxon>
        <taxon>Mollusca</taxon>
        <taxon>Bivalvia</taxon>
        <taxon>Autobranchia</taxon>
        <taxon>Pteriomorphia</taxon>
        <taxon>Mytilida</taxon>
        <taxon>Mytiloidea</taxon>
        <taxon>Mytilidae</taxon>
        <taxon>Mytilinae</taxon>
        <taxon>Mytilus</taxon>
    </lineage>
</organism>
<keyword evidence="9" id="KW-1185">Reference proteome</keyword>
<dbReference type="EMBL" id="UYJE01003185">
    <property type="protein sequence ID" value="VDI17202.1"/>
    <property type="molecule type" value="Genomic_DNA"/>
</dbReference>
<evidence type="ECO:0000256" key="6">
    <source>
        <dbReference type="SAM" id="Phobius"/>
    </source>
</evidence>
<dbReference type="InterPro" id="IPR000832">
    <property type="entry name" value="GPCR_2_secretin-like"/>
</dbReference>
<reference evidence="8" key="1">
    <citation type="submission" date="2018-11" db="EMBL/GenBank/DDBJ databases">
        <authorList>
            <person name="Alioto T."/>
            <person name="Alioto T."/>
        </authorList>
    </citation>
    <scope>NUCLEOTIDE SEQUENCE</scope>
</reference>
<feature type="transmembrane region" description="Helical" evidence="6">
    <location>
        <begin position="100"/>
        <end position="117"/>
    </location>
</feature>
<feature type="domain" description="G-protein coupled receptors family 2 profile 2" evidence="7">
    <location>
        <begin position="14"/>
        <end position="295"/>
    </location>
</feature>
<dbReference type="GO" id="GO:0005886">
    <property type="term" value="C:plasma membrane"/>
    <property type="evidence" value="ECO:0007669"/>
    <property type="project" value="TreeGrafter"/>
</dbReference>
<evidence type="ECO:0000256" key="2">
    <source>
        <dbReference type="ARBA" id="ARBA00022692"/>
    </source>
</evidence>
<evidence type="ECO:0000256" key="4">
    <source>
        <dbReference type="ARBA" id="ARBA00023136"/>
    </source>
</evidence>
<dbReference type="PANTHER" id="PTHR23112">
    <property type="entry name" value="G PROTEIN-COUPLED RECEPTOR 157-RELATED"/>
    <property type="match status" value="1"/>
</dbReference>
<dbReference type="PRINTS" id="PR02001">
    <property type="entry name" value="GCR1CAMPR"/>
</dbReference>
<comment type="caution">
    <text evidence="8">The sequence shown here is derived from an EMBL/GenBank/DDBJ whole genome shotgun (WGS) entry which is preliminary data.</text>
</comment>
<dbReference type="PROSITE" id="PS50261">
    <property type="entry name" value="G_PROTEIN_RECEP_F2_4"/>
    <property type="match status" value="1"/>
</dbReference>
<evidence type="ECO:0000256" key="5">
    <source>
        <dbReference type="SAM" id="MobiDB-lite"/>
    </source>
</evidence>
<sequence>MNQTTFDVSILAISAHITTVSSSMSLVGGIIIILSYQYIPATQNQVRAMLVALTVADMLTALGYEISSLRWYTIGMKNSTTSDTFCKAQSFLTTFSSMSSFFWTTFIALYLFHCVWFSTDLHVSGSQRLWLHCLAWGLPGVITLVALAYGVLGNNGFALNGVWCWLNKTFADKYGLHWMLLTGKGWEILTYLITASLYISLKIRTFLKRGRHNSYLWNQVSNGLRREDELFCFTWLILYCLRIWGTIRFVIDIIEDGNHLRNSHVENFKVALLFLQSYGDSAQAFWNFILFCVCDNTVRSFSLDNLIPLSNHKKVSTDSADIHSNPQENTNTNLQKDNEQQPLLHSRKLTHSVAHSQKNLTTSV</sequence>
<keyword evidence="2 6" id="KW-0812">Transmembrane</keyword>
<dbReference type="Pfam" id="PF00002">
    <property type="entry name" value="7tm_2"/>
    <property type="match status" value="1"/>
</dbReference>
<keyword evidence="3 6" id="KW-1133">Transmembrane helix</keyword>
<evidence type="ECO:0000256" key="1">
    <source>
        <dbReference type="ARBA" id="ARBA00004141"/>
    </source>
</evidence>
<feature type="region of interest" description="Disordered" evidence="5">
    <location>
        <begin position="316"/>
        <end position="337"/>
    </location>
</feature>
<dbReference type="GO" id="GO:0007166">
    <property type="term" value="P:cell surface receptor signaling pathway"/>
    <property type="evidence" value="ECO:0007669"/>
    <property type="project" value="InterPro"/>
</dbReference>
<dbReference type="GO" id="GO:0004930">
    <property type="term" value="F:G protein-coupled receptor activity"/>
    <property type="evidence" value="ECO:0007669"/>
    <property type="project" value="InterPro"/>
</dbReference>
<keyword evidence="4 6" id="KW-0472">Membrane</keyword>
<dbReference type="InterPro" id="IPR017981">
    <property type="entry name" value="GPCR_2-like_7TM"/>
</dbReference>
<feature type="transmembrane region" description="Helical" evidence="6">
    <location>
        <begin position="188"/>
        <end position="207"/>
    </location>
</feature>
<dbReference type="AlphaFoldDB" id="A0A8B6DCF6"/>
<dbReference type="InterPro" id="IPR022343">
    <property type="entry name" value="GCR1-cAMP_receptor"/>
</dbReference>
<dbReference type="Gene3D" id="1.20.1070.10">
    <property type="entry name" value="Rhodopsin 7-helix transmembrane proteins"/>
    <property type="match status" value="1"/>
</dbReference>
<feature type="transmembrane region" description="Helical" evidence="6">
    <location>
        <begin position="48"/>
        <end position="66"/>
    </location>
</feature>
<evidence type="ECO:0000313" key="9">
    <source>
        <dbReference type="Proteomes" id="UP000596742"/>
    </source>
</evidence>
<name>A0A8B6DCF6_MYTGA</name>
<comment type="subcellular location">
    <subcellularLocation>
        <location evidence="1">Membrane</location>
        <topology evidence="1">Multi-pass membrane protein</topology>
    </subcellularLocation>
</comment>
<accession>A0A8B6DCF6</accession>
<feature type="transmembrane region" description="Helical" evidence="6">
    <location>
        <begin position="12"/>
        <end position="36"/>
    </location>
</feature>